<gene>
    <name evidence="12" type="ordered locus">AALP_Aa1g057500</name>
</gene>
<feature type="domain" description="B box-type" evidence="11">
    <location>
        <begin position="52"/>
        <end position="99"/>
    </location>
</feature>
<protein>
    <recommendedName>
        <fullName evidence="11">B box-type domain-containing protein</fullName>
    </recommendedName>
</protein>
<evidence type="ECO:0000256" key="1">
    <source>
        <dbReference type="ARBA" id="ARBA00004123"/>
    </source>
</evidence>
<dbReference type="GO" id="GO:0048573">
    <property type="term" value="P:photoperiodism, flowering"/>
    <property type="evidence" value="ECO:0007669"/>
    <property type="project" value="EnsemblPlants"/>
</dbReference>
<dbReference type="GO" id="GO:0009640">
    <property type="term" value="P:photomorphogenesis"/>
    <property type="evidence" value="ECO:0007669"/>
    <property type="project" value="TreeGrafter"/>
</dbReference>
<dbReference type="Gene3D" id="3.30.160.60">
    <property type="entry name" value="Classic Zinc Finger"/>
    <property type="match status" value="1"/>
</dbReference>
<dbReference type="PROSITE" id="PS50119">
    <property type="entry name" value="ZF_BBOX"/>
    <property type="match status" value="2"/>
</dbReference>
<accession>A0A087HLD1</accession>
<dbReference type="Proteomes" id="UP000029120">
    <property type="component" value="Chromosome 1"/>
</dbReference>
<dbReference type="GO" id="GO:0003712">
    <property type="term" value="F:transcription coregulator activity"/>
    <property type="evidence" value="ECO:0007669"/>
    <property type="project" value="EnsemblPlants"/>
</dbReference>
<evidence type="ECO:0000256" key="2">
    <source>
        <dbReference type="ARBA" id="ARBA00022723"/>
    </source>
</evidence>
<comment type="subcellular location">
    <subcellularLocation>
        <location evidence="1">Nucleus</location>
    </subcellularLocation>
</comment>
<keyword evidence="5" id="KW-0862">Zinc</keyword>
<evidence type="ECO:0000256" key="4">
    <source>
        <dbReference type="ARBA" id="ARBA00022771"/>
    </source>
</evidence>
<feature type="compositionally biased region" description="Polar residues" evidence="10">
    <location>
        <begin position="120"/>
        <end position="129"/>
    </location>
</feature>
<reference evidence="13" key="1">
    <citation type="journal article" date="2015" name="Nat. Plants">
        <title>Genome expansion of Arabis alpina linked with retrotransposition and reduced symmetric DNA methylation.</title>
        <authorList>
            <person name="Willing E.M."/>
            <person name="Rawat V."/>
            <person name="Mandakova T."/>
            <person name="Maumus F."/>
            <person name="James G.V."/>
            <person name="Nordstroem K.J."/>
            <person name="Becker C."/>
            <person name="Warthmann N."/>
            <person name="Chica C."/>
            <person name="Szarzynska B."/>
            <person name="Zytnicki M."/>
            <person name="Albani M.C."/>
            <person name="Kiefer C."/>
            <person name="Bergonzi S."/>
            <person name="Castaings L."/>
            <person name="Mateos J.L."/>
            <person name="Berns M.C."/>
            <person name="Bujdoso N."/>
            <person name="Piofczyk T."/>
            <person name="de Lorenzo L."/>
            <person name="Barrero-Sicilia C."/>
            <person name="Mateos I."/>
            <person name="Piednoel M."/>
            <person name="Hagmann J."/>
            <person name="Chen-Min-Tao R."/>
            <person name="Iglesias-Fernandez R."/>
            <person name="Schuster S.C."/>
            <person name="Alonso-Blanco C."/>
            <person name="Roudier F."/>
            <person name="Carbonero P."/>
            <person name="Paz-Ares J."/>
            <person name="Davis S.J."/>
            <person name="Pecinka A."/>
            <person name="Quesneville H."/>
            <person name="Colot V."/>
            <person name="Lysak M.A."/>
            <person name="Weigel D."/>
            <person name="Coupland G."/>
            <person name="Schneeberger K."/>
        </authorList>
    </citation>
    <scope>NUCLEOTIDE SEQUENCE [LARGE SCALE GENOMIC DNA]</scope>
    <source>
        <strain evidence="13">cv. Pajares</strain>
    </source>
</reference>
<dbReference type="GO" id="GO:0008270">
    <property type="term" value="F:zinc ion binding"/>
    <property type="evidence" value="ECO:0007669"/>
    <property type="project" value="UniProtKB-KW"/>
</dbReference>
<organism evidence="12 13">
    <name type="scientific">Arabis alpina</name>
    <name type="common">Alpine rock-cress</name>
    <dbReference type="NCBI Taxonomy" id="50452"/>
    <lineage>
        <taxon>Eukaryota</taxon>
        <taxon>Viridiplantae</taxon>
        <taxon>Streptophyta</taxon>
        <taxon>Embryophyta</taxon>
        <taxon>Tracheophyta</taxon>
        <taxon>Spermatophyta</taxon>
        <taxon>Magnoliopsida</taxon>
        <taxon>eudicotyledons</taxon>
        <taxon>Gunneridae</taxon>
        <taxon>Pentapetalae</taxon>
        <taxon>rosids</taxon>
        <taxon>malvids</taxon>
        <taxon>Brassicales</taxon>
        <taxon>Brassicaceae</taxon>
        <taxon>Arabideae</taxon>
        <taxon>Arabis</taxon>
    </lineage>
</organism>
<dbReference type="CDD" id="cd19821">
    <property type="entry name" value="Bbox1_BBX-like"/>
    <property type="match status" value="2"/>
</dbReference>
<sequence>MKIQCDVCEKAPATVICCADEAALCPKCDIEIHAANKLASKHQRLHLNSLSTKFPRCDICQEKAAFIFCVEDRALLCRDCDESIHVANSRSANHQRFLATGIKVALSSSNCSKETEKNQPEPTNNQQKPNQIQAKALNQQQPSSASPLPWAVDDFFHFTDLESTDKKGQLDLGELDWFSDMGFFNDQVNQETLPAAEVPELSVSHSGHVHTYRPMKSNVSYKKPRYEIRVDEDDDEEHFIVPDLG</sequence>
<keyword evidence="3" id="KW-0677">Repeat</keyword>
<dbReference type="InterPro" id="IPR049808">
    <property type="entry name" value="CONSTANS-like_Bbox1"/>
</dbReference>
<dbReference type="EMBL" id="CM002869">
    <property type="protein sequence ID" value="KFK42933.1"/>
    <property type="molecule type" value="Genomic_DNA"/>
</dbReference>
<keyword evidence="8" id="KW-0539">Nucleus</keyword>
<dbReference type="GO" id="GO:1902448">
    <property type="term" value="P:positive regulation of shade avoidance"/>
    <property type="evidence" value="ECO:0007669"/>
    <property type="project" value="EnsemblPlants"/>
</dbReference>
<dbReference type="OrthoDB" id="153872at2759"/>
<dbReference type="eggNOG" id="ENOG502QQIU">
    <property type="taxonomic scope" value="Eukaryota"/>
</dbReference>
<evidence type="ECO:0000259" key="11">
    <source>
        <dbReference type="PROSITE" id="PS50119"/>
    </source>
</evidence>
<keyword evidence="6" id="KW-0805">Transcription regulation</keyword>
<keyword evidence="13" id="KW-1185">Reference proteome</keyword>
<dbReference type="InterPro" id="IPR051979">
    <property type="entry name" value="B-box_zinc_finger"/>
</dbReference>
<evidence type="ECO:0000256" key="9">
    <source>
        <dbReference type="PROSITE-ProRule" id="PRU00024"/>
    </source>
</evidence>
<evidence type="ECO:0000313" key="12">
    <source>
        <dbReference type="EMBL" id="KFK42933.1"/>
    </source>
</evidence>
<dbReference type="PANTHER" id="PTHR31832:SF41">
    <property type="entry name" value="B-BOX ZINC FINGER PROTEIN 24"/>
    <property type="match status" value="1"/>
</dbReference>
<name>A0A087HLD1_ARAAL</name>
<evidence type="ECO:0000256" key="10">
    <source>
        <dbReference type="SAM" id="MobiDB-lite"/>
    </source>
</evidence>
<evidence type="ECO:0000256" key="7">
    <source>
        <dbReference type="ARBA" id="ARBA00023163"/>
    </source>
</evidence>
<keyword evidence="4 9" id="KW-0863">Zinc-finger</keyword>
<keyword evidence="2" id="KW-0479">Metal-binding</keyword>
<feature type="domain" description="B box-type" evidence="11">
    <location>
        <begin position="1"/>
        <end position="47"/>
    </location>
</feature>
<dbReference type="InterPro" id="IPR000315">
    <property type="entry name" value="Znf_B-box"/>
</dbReference>
<dbReference type="Gramene" id="KFK42933">
    <property type="protein sequence ID" value="KFK42933"/>
    <property type="gene ID" value="AALP_AA1G057500"/>
</dbReference>
<keyword evidence="7" id="KW-0804">Transcription</keyword>
<dbReference type="PANTHER" id="PTHR31832">
    <property type="entry name" value="B-BOX ZINC FINGER PROTEIN 22"/>
    <property type="match status" value="1"/>
</dbReference>
<dbReference type="OMA" id="NDKLHKD"/>
<dbReference type="GO" id="GO:0006355">
    <property type="term" value="P:regulation of DNA-templated transcription"/>
    <property type="evidence" value="ECO:0007669"/>
    <property type="project" value="TreeGrafter"/>
</dbReference>
<dbReference type="GO" id="GO:0005634">
    <property type="term" value="C:nucleus"/>
    <property type="evidence" value="ECO:0007669"/>
    <property type="project" value="UniProtKB-SubCell"/>
</dbReference>
<evidence type="ECO:0000256" key="6">
    <source>
        <dbReference type="ARBA" id="ARBA00023015"/>
    </source>
</evidence>
<feature type="region of interest" description="Disordered" evidence="10">
    <location>
        <begin position="109"/>
        <end position="129"/>
    </location>
</feature>
<dbReference type="AlphaFoldDB" id="A0A087HLD1"/>
<evidence type="ECO:0000256" key="3">
    <source>
        <dbReference type="ARBA" id="ARBA00022737"/>
    </source>
</evidence>
<dbReference type="Pfam" id="PF00643">
    <property type="entry name" value="zf-B_box"/>
    <property type="match status" value="1"/>
</dbReference>
<proteinExistence type="predicted"/>
<evidence type="ECO:0000256" key="5">
    <source>
        <dbReference type="ARBA" id="ARBA00022833"/>
    </source>
</evidence>
<dbReference type="SMART" id="SM00336">
    <property type="entry name" value="BBOX"/>
    <property type="match status" value="2"/>
</dbReference>
<evidence type="ECO:0000313" key="13">
    <source>
        <dbReference type="Proteomes" id="UP000029120"/>
    </source>
</evidence>
<evidence type="ECO:0000256" key="8">
    <source>
        <dbReference type="ARBA" id="ARBA00023242"/>
    </source>
</evidence>
<dbReference type="GO" id="GO:0090351">
    <property type="term" value="P:seedling development"/>
    <property type="evidence" value="ECO:0007669"/>
    <property type="project" value="EnsemblPlants"/>
</dbReference>